<reference evidence="1 2" key="1">
    <citation type="journal article" date="2019" name="Nat. Med.">
        <title>A library of human gut bacterial isolates paired with longitudinal multiomics data enables mechanistic microbiome research.</title>
        <authorList>
            <person name="Poyet M."/>
            <person name="Groussin M."/>
            <person name="Gibbons S.M."/>
            <person name="Avila-Pacheco J."/>
            <person name="Jiang X."/>
            <person name="Kearney S.M."/>
            <person name="Perrotta A.R."/>
            <person name="Berdy B."/>
            <person name="Zhao S."/>
            <person name="Lieberman T.D."/>
            <person name="Swanson P.K."/>
            <person name="Smith M."/>
            <person name="Roesemann S."/>
            <person name="Alexander J.E."/>
            <person name="Rich S.A."/>
            <person name="Livny J."/>
            <person name="Vlamakis H."/>
            <person name="Clish C."/>
            <person name="Bullock K."/>
            <person name="Deik A."/>
            <person name="Scott J."/>
            <person name="Pierce K.A."/>
            <person name="Xavier R.J."/>
            <person name="Alm E.J."/>
        </authorList>
    </citation>
    <scope>NUCLEOTIDE SEQUENCE [LARGE SCALE GENOMIC DNA]</scope>
    <source>
        <strain evidence="1 2">BIOML-A98</strain>
    </source>
</reference>
<organism evidence="1 2">
    <name type="scientific">Phocaeicola vulgatus</name>
    <name type="common">Bacteroides vulgatus</name>
    <dbReference type="NCBI Taxonomy" id="821"/>
    <lineage>
        <taxon>Bacteria</taxon>
        <taxon>Pseudomonadati</taxon>
        <taxon>Bacteroidota</taxon>
        <taxon>Bacteroidia</taxon>
        <taxon>Bacteroidales</taxon>
        <taxon>Bacteroidaceae</taxon>
        <taxon>Phocaeicola</taxon>
    </lineage>
</organism>
<evidence type="ECO:0000313" key="1">
    <source>
        <dbReference type="EMBL" id="KAB6633865.1"/>
    </source>
</evidence>
<evidence type="ECO:0000313" key="2">
    <source>
        <dbReference type="Proteomes" id="UP000462015"/>
    </source>
</evidence>
<dbReference type="EMBL" id="WDAL01000026">
    <property type="protein sequence ID" value="KAB6633865.1"/>
    <property type="molecule type" value="Genomic_DNA"/>
</dbReference>
<proteinExistence type="predicted"/>
<name>A0A6I1ASX4_PHOVU</name>
<accession>A0A6I1ASX4</accession>
<protein>
    <recommendedName>
        <fullName evidence="3">Restriction endonuclease</fullName>
    </recommendedName>
</protein>
<dbReference type="Proteomes" id="UP000462015">
    <property type="component" value="Unassembled WGS sequence"/>
</dbReference>
<dbReference type="AlphaFoldDB" id="A0A6I1ASX4"/>
<dbReference type="Pfam" id="PF22558">
    <property type="entry name" value="REase-ARP"/>
    <property type="match status" value="1"/>
</dbReference>
<evidence type="ECO:0008006" key="3">
    <source>
        <dbReference type="Google" id="ProtNLM"/>
    </source>
</evidence>
<dbReference type="InterPro" id="IPR054333">
    <property type="entry name" value="REase-ARP-assoc"/>
</dbReference>
<sequence length="339" mass="39483">MEKTINGVKYYLPSNLTLEQKAIYVHIIDWKRKNITTERGMYKGHEYDAIFPNDTTIPTMIYGPIIPVWEEMQRSNFAYKLHKFAYHAVSSQTACINLFMPLLLSKDVDRILPMIPGCPSNFSKIARDKLFHGFCFEYWGQDIKQGAGVLNDHSQSAGTDADVAIAYYNIEGKLCLWLIEHKLSEKEFTICGAYKSKANKLKTNCTQYNLISITKEPQKCYYHMIGYKYWDTLKRNLDIFKGSIGIEGCPFKDGLNQLWRNQILALALQETGIYSMVTFSVCHHAKSTMLDKSINKYKALICGNRMFCCFTNYDVLNIVYKLNHDLQEWMQWYKDVYYF</sequence>
<gene>
    <name evidence="1" type="ORF">GAY12_13605</name>
</gene>
<comment type="caution">
    <text evidence="1">The sequence shown here is derived from an EMBL/GenBank/DDBJ whole genome shotgun (WGS) entry which is preliminary data.</text>
</comment>